<comment type="caution">
    <text evidence="8">The sequence shown here is derived from an EMBL/GenBank/DDBJ whole genome shotgun (WGS) entry which is preliminary data.</text>
</comment>
<feature type="transmembrane region" description="Helical" evidence="5">
    <location>
        <begin position="289"/>
        <end position="311"/>
    </location>
</feature>
<dbReference type="CDD" id="cd11386">
    <property type="entry name" value="MCP_signal"/>
    <property type="match status" value="1"/>
</dbReference>
<dbReference type="SUPFAM" id="SSF58104">
    <property type="entry name" value="Methyl-accepting chemotaxis protein (MCP) signaling domain"/>
    <property type="match status" value="1"/>
</dbReference>
<feature type="compositionally biased region" description="Basic and acidic residues" evidence="4">
    <location>
        <begin position="715"/>
        <end position="726"/>
    </location>
</feature>
<dbReference type="Proteomes" id="UP001254813">
    <property type="component" value="Unassembled WGS sequence"/>
</dbReference>
<sequence>MHEVSQRVESLLPTQIRQNYLWRLVAIFAVIVVVVSAIGAYQYQQAESTVEAEAEEQLLQTAKENVEVLSTWRADHSKTVGLVSNAEVLATDDETEMSAYLGSQHEQLPADIVDLSVVDLRSGEVLASTTEGQVGTTMDRVAAAAPVSYADPNAIGSTTKHQWQGDGVSVISFFSPVPDATNRVLVYSAETATVDARLKGADGSVTQLVSTTGSIDFDSSGESAGEQYPVEDSEAVERAWAGESGVVVQDAAAGVMEERHLVAYVPYHAGLILLVHEPTSSAFALGDQIGSTVALLIGATLVGFVVLGLLISRSTVKPLRDLSEKVRALREGDLDVDLRTSREDEFGEVFRGVADLRDDLRDQRHDAERYGDVMSVAADGDLSARMDANSDSRDMRTIATSYNGMMDEIEGTVLAVRQFSDDVASLSEEVAASADEVSRASSEVSTSIQHIADGATDQNDSLLAVSEEIDTMTASVQQIAASADQLAAYTKSTAAKGDEGRQAANEALTGIETIQQETEHTVSEMEQLDEQMGEIGEIVEVISDIAEQTNILALNANIEAARAGEAGSGFAVVSNEVKSLAEETQHSAQRIEARIESLQDQQQSVLDGMARMRTRVEEGSESVGTAIGSFEEIVEELDETSASVEEINAATSRQAESSQDILNMTEEATSISEETTAEAQTVSAAAEEQTATLSEVSAGVHRLAENASELRNHLEQFEVSDERDGPESGPGRSGADADDAADPTAVGTTAAAPASQRTATDGGADAR</sequence>
<dbReference type="Gene3D" id="1.10.287.950">
    <property type="entry name" value="Methyl-accepting chemotaxis protein"/>
    <property type="match status" value="1"/>
</dbReference>
<gene>
    <name evidence="8" type="ORF">NDI79_05870</name>
</gene>
<comment type="similarity">
    <text evidence="2">Belongs to the methyl-accepting chemotaxis (MCP) protein family.</text>
</comment>
<protein>
    <submittedName>
        <fullName evidence="8">Methyl-accepting chemotaxis protein</fullName>
    </submittedName>
</protein>
<dbReference type="PROSITE" id="PS50885">
    <property type="entry name" value="HAMP"/>
    <property type="match status" value="2"/>
</dbReference>
<feature type="domain" description="Methyl-accepting transducer" evidence="6">
    <location>
        <begin position="433"/>
        <end position="669"/>
    </location>
</feature>
<feature type="domain" description="HAMP" evidence="7">
    <location>
        <begin position="368"/>
        <end position="414"/>
    </location>
</feature>
<dbReference type="InterPro" id="IPR003660">
    <property type="entry name" value="HAMP_dom"/>
</dbReference>
<dbReference type="PROSITE" id="PS50111">
    <property type="entry name" value="CHEMOTAXIS_TRANSDUC_2"/>
    <property type="match status" value="1"/>
</dbReference>
<dbReference type="SMART" id="SM00304">
    <property type="entry name" value="HAMP"/>
    <property type="match status" value="3"/>
</dbReference>
<proteinExistence type="inferred from homology"/>
<dbReference type="Pfam" id="PF00672">
    <property type="entry name" value="HAMP"/>
    <property type="match status" value="1"/>
</dbReference>
<dbReference type="PANTHER" id="PTHR32089">
    <property type="entry name" value="METHYL-ACCEPTING CHEMOTAXIS PROTEIN MCPB"/>
    <property type="match status" value="1"/>
</dbReference>
<evidence type="ECO:0000313" key="8">
    <source>
        <dbReference type="EMBL" id="MDS0293698.1"/>
    </source>
</evidence>
<feature type="compositionally biased region" description="Low complexity" evidence="4">
    <location>
        <begin position="742"/>
        <end position="755"/>
    </location>
</feature>
<name>A0ABU2G097_9EURY</name>
<dbReference type="RefSeq" id="WP_310927507.1">
    <property type="nucleotide sequence ID" value="NZ_JAMQOQ010000001.1"/>
</dbReference>
<evidence type="ECO:0000256" key="4">
    <source>
        <dbReference type="SAM" id="MobiDB-lite"/>
    </source>
</evidence>
<keyword evidence="1 3" id="KW-0807">Transducer</keyword>
<organism evidence="8 9">
    <name type="scientific">Halogeometricum luteum</name>
    <dbReference type="NCBI Taxonomy" id="2950537"/>
    <lineage>
        <taxon>Archaea</taxon>
        <taxon>Methanobacteriati</taxon>
        <taxon>Methanobacteriota</taxon>
        <taxon>Stenosarchaea group</taxon>
        <taxon>Halobacteria</taxon>
        <taxon>Halobacteriales</taxon>
        <taxon>Haloferacaceae</taxon>
        <taxon>Halogeometricum</taxon>
    </lineage>
</organism>
<dbReference type="PANTHER" id="PTHR32089:SF112">
    <property type="entry name" value="LYSOZYME-LIKE PROTEIN-RELATED"/>
    <property type="match status" value="1"/>
</dbReference>
<keyword evidence="5" id="KW-1133">Transmembrane helix</keyword>
<feature type="transmembrane region" description="Helical" evidence="5">
    <location>
        <begin position="20"/>
        <end position="41"/>
    </location>
</feature>
<feature type="domain" description="HAMP" evidence="7">
    <location>
        <begin position="313"/>
        <end position="365"/>
    </location>
</feature>
<dbReference type="Gene3D" id="6.10.340.10">
    <property type="match status" value="1"/>
</dbReference>
<dbReference type="Pfam" id="PF00015">
    <property type="entry name" value="MCPsignal"/>
    <property type="match status" value="1"/>
</dbReference>
<keyword evidence="5" id="KW-0812">Transmembrane</keyword>
<evidence type="ECO:0000313" key="9">
    <source>
        <dbReference type="Proteomes" id="UP001254813"/>
    </source>
</evidence>
<keyword evidence="9" id="KW-1185">Reference proteome</keyword>
<evidence type="ECO:0000256" key="2">
    <source>
        <dbReference type="ARBA" id="ARBA00029447"/>
    </source>
</evidence>
<dbReference type="EMBL" id="JAMQOQ010000001">
    <property type="protein sequence ID" value="MDS0293698.1"/>
    <property type="molecule type" value="Genomic_DNA"/>
</dbReference>
<keyword evidence="5" id="KW-0472">Membrane</keyword>
<evidence type="ECO:0000256" key="1">
    <source>
        <dbReference type="ARBA" id="ARBA00023224"/>
    </source>
</evidence>
<accession>A0ABU2G097</accession>
<evidence type="ECO:0000256" key="5">
    <source>
        <dbReference type="SAM" id="Phobius"/>
    </source>
</evidence>
<evidence type="ECO:0000259" key="6">
    <source>
        <dbReference type="PROSITE" id="PS50111"/>
    </source>
</evidence>
<dbReference type="InterPro" id="IPR004089">
    <property type="entry name" value="MCPsignal_dom"/>
</dbReference>
<feature type="region of interest" description="Disordered" evidence="4">
    <location>
        <begin position="715"/>
        <end position="767"/>
    </location>
</feature>
<evidence type="ECO:0000259" key="7">
    <source>
        <dbReference type="PROSITE" id="PS50885"/>
    </source>
</evidence>
<evidence type="ECO:0000256" key="3">
    <source>
        <dbReference type="PROSITE-ProRule" id="PRU00284"/>
    </source>
</evidence>
<reference evidence="8 9" key="1">
    <citation type="submission" date="2022-06" db="EMBL/GenBank/DDBJ databases">
        <title>Halogeometricum sp. a new haloarchaeum isolate from saline soil.</title>
        <authorList>
            <person name="Strakova D."/>
            <person name="Galisteo C."/>
            <person name="Sanchez-Porro C."/>
            <person name="Ventosa A."/>
        </authorList>
    </citation>
    <scope>NUCLEOTIDE SEQUENCE [LARGE SCALE GENOMIC DNA]</scope>
    <source>
        <strain evidence="9">S3BR25-2</strain>
    </source>
</reference>
<dbReference type="SMART" id="SM00283">
    <property type="entry name" value="MA"/>
    <property type="match status" value="1"/>
</dbReference>
<dbReference type="CDD" id="cd06225">
    <property type="entry name" value="HAMP"/>
    <property type="match status" value="1"/>
</dbReference>